<evidence type="ECO:0000313" key="2">
    <source>
        <dbReference type="Proteomes" id="UP000291343"/>
    </source>
</evidence>
<gene>
    <name evidence="1" type="ORF">LSTR_LSTR007740</name>
</gene>
<reference evidence="1 2" key="1">
    <citation type="journal article" date="2017" name="Gigascience">
        <title>Genome sequence of the small brown planthopper, Laodelphax striatellus.</title>
        <authorList>
            <person name="Zhu J."/>
            <person name="Jiang F."/>
            <person name="Wang X."/>
            <person name="Yang P."/>
            <person name="Bao Y."/>
            <person name="Zhao W."/>
            <person name="Wang W."/>
            <person name="Lu H."/>
            <person name="Wang Q."/>
            <person name="Cui N."/>
            <person name="Li J."/>
            <person name="Chen X."/>
            <person name="Luo L."/>
            <person name="Yu J."/>
            <person name="Kang L."/>
            <person name="Cui F."/>
        </authorList>
    </citation>
    <scope>NUCLEOTIDE SEQUENCE [LARGE SCALE GENOMIC DNA]</scope>
    <source>
        <strain evidence="1">Lst14</strain>
    </source>
</reference>
<accession>A0A482WKD2</accession>
<dbReference type="SMR" id="A0A482WKD2"/>
<sequence length="221" mass="25633">MGKVRRLRQKYHNLLKKDNEKKEEPKGLSYDDIVAGNFNKINLPSQTDYDATNNPFANIQIDFNDLKTKLADDCMSVCSNVSKRLSKYDANGKLLKKDEKRKRRHDLFLKKLDIVNQARLEVRNKKRKKNPKNDVTNKLNVINDDDVPVLVPITKKCKNPLPRPVKKRGIEKTKKRKQNMLDDIAAFRKVVSEHQDNSDVFSSVTECVLRKVLEEAENEKS</sequence>
<protein>
    <submittedName>
        <fullName evidence="1">Uncharacterized protein</fullName>
    </submittedName>
</protein>
<keyword evidence="2" id="KW-1185">Reference proteome</keyword>
<dbReference type="AlphaFoldDB" id="A0A482WKD2"/>
<organism evidence="1 2">
    <name type="scientific">Laodelphax striatellus</name>
    <name type="common">Small brown planthopper</name>
    <name type="synonym">Delphax striatella</name>
    <dbReference type="NCBI Taxonomy" id="195883"/>
    <lineage>
        <taxon>Eukaryota</taxon>
        <taxon>Metazoa</taxon>
        <taxon>Ecdysozoa</taxon>
        <taxon>Arthropoda</taxon>
        <taxon>Hexapoda</taxon>
        <taxon>Insecta</taxon>
        <taxon>Pterygota</taxon>
        <taxon>Neoptera</taxon>
        <taxon>Paraneoptera</taxon>
        <taxon>Hemiptera</taxon>
        <taxon>Auchenorrhyncha</taxon>
        <taxon>Fulgoroidea</taxon>
        <taxon>Delphacidae</taxon>
        <taxon>Criomorphinae</taxon>
        <taxon>Laodelphax</taxon>
    </lineage>
</organism>
<dbReference type="STRING" id="195883.A0A482WKD2"/>
<dbReference type="EMBL" id="QKKF02033568">
    <property type="protein sequence ID" value="RZF33712.1"/>
    <property type="molecule type" value="Genomic_DNA"/>
</dbReference>
<comment type="caution">
    <text evidence="1">The sequence shown here is derived from an EMBL/GenBank/DDBJ whole genome shotgun (WGS) entry which is preliminary data.</text>
</comment>
<name>A0A482WKD2_LAOST</name>
<dbReference type="InParanoid" id="A0A482WKD2"/>
<proteinExistence type="predicted"/>
<dbReference type="Proteomes" id="UP000291343">
    <property type="component" value="Unassembled WGS sequence"/>
</dbReference>
<evidence type="ECO:0000313" key="1">
    <source>
        <dbReference type="EMBL" id="RZF33712.1"/>
    </source>
</evidence>